<accession>A0ABP9Q742</accession>
<dbReference type="Proteomes" id="UP001500192">
    <property type="component" value="Unassembled WGS sequence"/>
</dbReference>
<protein>
    <submittedName>
        <fullName evidence="1">Uncharacterized protein</fullName>
    </submittedName>
</protein>
<gene>
    <name evidence="1" type="ORF">GCM10023214_15850</name>
</gene>
<dbReference type="InterPro" id="IPR035405">
    <property type="entry name" value="GP70"/>
</dbReference>
<evidence type="ECO:0000313" key="1">
    <source>
        <dbReference type="EMBL" id="GAA5157002.1"/>
    </source>
</evidence>
<evidence type="ECO:0000313" key="2">
    <source>
        <dbReference type="Proteomes" id="UP001500192"/>
    </source>
</evidence>
<comment type="caution">
    <text evidence="1">The sequence shown here is derived from an EMBL/GenBank/DDBJ whole genome shotgun (WGS) entry which is preliminary data.</text>
</comment>
<sequence length="87" mass="10043">MLTSDRLAAAEAQEFTEVLADSPCRLFAGVTRDGSVWEYRSIIVRDDADLRRPVRERLDRDGYSLTEQREYADPGVMFGRAVERVYR</sequence>
<dbReference type="RefSeq" id="WP_346053145.1">
    <property type="nucleotide sequence ID" value="NZ_BAABIB010000043.1"/>
</dbReference>
<name>A0ABP9Q742_9PSEU</name>
<keyword evidence="2" id="KW-1185">Reference proteome</keyword>
<reference evidence="2" key="1">
    <citation type="journal article" date="2019" name="Int. J. Syst. Evol. Microbiol.">
        <title>The Global Catalogue of Microorganisms (GCM) 10K type strain sequencing project: providing services to taxonomists for standard genome sequencing and annotation.</title>
        <authorList>
            <consortium name="The Broad Institute Genomics Platform"/>
            <consortium name="The Broad Institute Genome Sequencing Center for Infectious Disease"/>
            <person name="Wu L."/>
            <person name="Ma J."/>
        </authorList>
    </citation>
    <scope>NUCLEOTIDE SEQUENCE [LARGE SCALE GENOMIC DNA]</scope>
    <source>
        <strain evidence="2">JCM 18054</strain>
    </source>
</reference>
<proteinExistence type="predicted"/>
<dbReference type="Pfam" id="PF17429">
    <property type="entry name" value="GP70"/>
    <property type="match status" value="1"/>
</dbReference>
<dbReference type="EMBL" id="BAABIB010000043">
    <property type="protein sequence ID" value="GAA5157002.1"/>
    <property type="molecule type" value="Genomic_DNA"/>
</dbReference>
<organism evidence="1 2">
    <name type="scientific">Amycolatopsis dongchuanensis</name>
    <dbReference type="NCBI Taxonomy" id="1070866"/>
    <lineage>
        <taxon>Bacteria</taxon>
        <taxon>Bacillati</taxon>
        <taxon>Actinomycetota</taxon>
        <taxon>Actinomycetes</taxon>
        <taxon>Pseudonocardiales</taxon>
        <taxon>Pseudonocardiaceae</taxon>
        <taxon>Amycolatopsis</taxon>
    </lineage>
</organism>